<dbReference type="GO" id="GO:0016791">
    <property type="term" value="F:phosphatase activity"/>
    <property type="evidence" value="ECO:0007669"/>
    <property type="project" value="TreeGrafter"/>
</dbReference>
<dbReference type="PROSITE" id="PS50921">
    <property type="entry name" value="ANTAR"/>
    <property type="match status" value="1"/>
</dbReference>
<dbReference type="InterPro" id="IPR035965">
    <property type="entry name" value="PAS-like_dom_sf"/>
</dbReference>
<dbReference type="InterPro" id="IPR001932">
    <property type="entry name" value="PPM-type_phosphatase-like_dom"/>
</dbReference>
<dbReference type="InterPro" id="IPR036388">
    <property type="entry name" value="WH-like_DNA-bd_sf"/>
</dbReference>
<dbReference type="SMART" id="SM01012">
    <property type="entry name" value="ANTAR"/>
    <property type="match status" value="1"/>
</dbReference>
<evidence type="ECO:0000313" key="6">
    <source>
        <dbReference type="Proteomes" id="UP000190037"/>
    </source>
</evidence>
<feature type="region of interest" description="Disordered" evidence="2">
    <location>
        <begin position="1"/>
        <end position="29"/>
    </location>
</feature>
<feature type="domain" description="PAC" evidence="3">
    <location>
        <begin position="526"/>
        <end position="578"/>
    </location>
</feature>
<evidence type="ECO:0000256" key="1">
    <source>
        <dbReference type="ARBA" id="ARBA00022801"/>
    </source>
</evidence>
<dbReference type="PANTHER" id="PTHR43156:SF2">
    <property type="entry name" value="STAGE II SPORULATION PROTEIN E"/>
    <property type="match status" value="1"/>
</dbReference>
<dbReference type="Proteomes" id="UP000190037">
    <property type="component" value="Unassembled WGS sequence"/>
</dbReference>
<dbReference type="Gene3D" id="1.10.10.10">
    <property type="entry name" value="Winged helix-like DNA-binding domain superfamily/Winged helix DNA-binding domain"/>
    <property type="match status" value="1"/>
</dbReference>
<dbReference type="Gene3D" id="3.60.40.10">
    <property type="entry name" value="PPM-type phosphatase domain"/>
    <property type="match status" value="1"/>
</dbReference>
<dbReference type="SUPFAM" id="SSF52172">
    <property type="entry name" value="CheY-like"/>
    <property type="match status" value="1"/>
</dbReference>
<dbReference type="Pfam" id="PF07228">
    <property type="entry name" value="SpoIIE"/>
    <property type="match status" value="1"/>
</dbReference>
<dbReference type="RefSeq" id="WP_078980960.1">
    <property type="nucleotide sequence ID" value="NZ_MWQN01000003.1"/>
</dbReference>
<dbReference type="GO" id="GO:0003723">
    <property type="term" value="F:RNA binding"/>
    <property type="evidence" value="ECO:0007669"/>
    <property type="project" value="InterPro"/>
</dbReference>
<gene>
    <name evidence="5" type="ORF">B4N89_37015</name>
</gene>
<evidence type="ECO:0000256" key="2">
    <source>
        <dbReference type="SAM" id="MobiDB-lite"/>
    </source>
</evidence>
<reference evidence="5 6" key="1">
    <citation type="submission" date="2017-03" db="EMBL/GenBank/DDBJ databases">
        <title>Draft genome sequence of Streptomyces scabrisporus NF3, endophyte isolated from Amphipterygium adstringens.</title>
        <authorList>
            <person name="Vazquez M."/>
            <person name="Ceapa C.D."/>
            <person name="Rodriguez Luna D."/>
            <person name="Sanchez Esquivel S."/>
        </authorList>
    </citation>
    <scope>NUCLEOTIDE SEQUENCE [LARGE SCALE GENOMIC DNA]</scope>
    <source>
        <strain evidence="5 6">NF3</strain>
    </source>
</reference>
<dbReference type="InterPro" id="IPR000700">
    <property type="entry name" value="PAS-assoc_C"/>
</dbReference>
<accession>A0A1T3NM00</accession>
<dbReference type="Gene3D" id="3.30.450.20">
    <property type="entry name" value="PAS domain"/>
    <property type="match status" value="1"/>
</dbReference>
<evidence type="ECO:0000259" key="4">
    <source>
        <dbReference type="PROSITE" id="PS50921"/>
    </source>
</evidence>
<comment type="caution">
    <text evidence="5">The sequence shown here is derived from an EMBL/GenBank/DDBJ whole genome shotgun (WGS) entry which is preliminary data.</text>
</comment>
<sequence>MNNSSSPHESSVPALQAGAGPAEPTSVDESAALVAARTDASNAGSLETPSDTAPELGRLASTVERLRREIQAAHAEADGRALIETAKGILMERLRCSPTEAARQLATLAKHAGVTVMELAADILDRTAADRLTEAACEFVAETAAPAPDTPGASGSVSMRLRTAESGACAAGDTQAAAQSLLEHALTPLGATAVAVWAVAPDASLTLAGSAGFTEQEAGRWRHVPPGVATIARQALTNLDWTWTPALSRAGTPSIGRHDLTGARAAVPAGTGGRVLGILEVCWPHPLPEQSPRLRRQIEALAELCAHTLETHPAPSDPTAEHSATVDLVEIADSLHDPALVLVPHLDEHQRLVDFRVHHVNARFLDPAGRPANRINGALLLEAYPLAAAPGGLYDIVERVHATGESYRAESVTLTALVDQVRLDAIADVAVSRHANAILLIWRIEQEAARLARLLQHAQRLGRIGGFEEDLTTGAVTWNDSLFTLHGLPTTAIPVALADLPRHAHPDDTAALTRFLHTLVHRRRHATVSFRLERSDGVTRRIRIVAEPVLDADDRLLAIRGAYQDVSAQHWTEVALAATRDRLAHSEQQVGEQNRLARQLQHAIMPPAHAPLNAEGLHVAVRYRPAESDTAVGGDWYDTLVLPSKQVLLCVGDVAGHGIHAATSMIVLRNALRGLAITGAGPAQLLTWLNTVTHHLTDDVTATAICALYDPGSRTMRWARAGHLPPLWIRDRTAHHLPLLSGPLLGAFAEATYDEDEIRLDPDDTLLLYTDGLIERRDHSLESSLAQLLSTAHAGAPTLDDRLDRILTHSRADTDDDTCVVGIQIT</sequence>
<dbReference type="Pfam" id="PF03861">
    <property type="entry name" value="ANTAR"/>
    <property type="match status" value="1"/>
</dbReference>
<organism evidence="5 6">
    <name type="scientific">Embleya scabrispora</name>
    <dbReference type="NCBI Taxonomy" id="159449"/>
    <lineage>
        <taxon>Bacteria</taxon>
        <taxon>Bacillati</taxon>
        <taxon>Actinomycetota</taxon>
        <taxon>Actinomycetes</taxon>
        <taxon>Kitasatosporales</taxon>
        <taxon>Streptomycetaceae</taxon>
        <taxon>Embleya</taxon>
    </lineage>
</organism>
<evidence type="ECO:0000313" key="5">
    <source>
        <dbReference type="EMBL" id="OPC77867.1"/>
    </source>
</evidence>
<dbReference type="EMBL" id="MWQN01000003">
    <property type="protein sequence ID" value="OPC77867.1"/>
    <property type="molecule type" value="Genomic_DNA"/>
</dbReference>
<keyword evidence="1" id="KW-0378">Hydrolase</keyword>
<dbReference type="InterPro" id="IPR036457">
    <property type="entry name" value="PPM-type-like_dom_sf"/>
</dbReference>
<evidence type="ECO:0000259" key="3">
    <source>
        <dbReference type="PROSITE" id="PS50113"/>
    </source>
</evidence>
<feature type="domain" description="ANTAR" evidence="4">
    <location>
        <begin position="63"/>
        <end position="124"/>
    </location>
</feature>
<dbReference type="InterPro" id="IPR052016">
    <property type="entry name" value="Bact_Sigma-Reg"/>
</dbReference>
<dbReference type="PROSITE" id="PS50113">
    <property type="entry name" value="PAC"/>
    <property type="match status" value="1"/>
</dbReference>
<dbReference type="STRING" id="159449.B4N89_37015"/>
<dbReference type="SUPFAM" id="SSF55781">
    <property type="entry name" value="GAF domain-like"/>
    <property type="match status" value="1"/>
</dbReference>
<name>A0A1T3NM00_9ACTN</name>
<dbReference type="InterPro" id="IPR005561">
    <property type="entry name" value="ANTAR"/>
</dbReference>
<dbReference type="OrthoDB" id="7943561at2"/>
<dbReference type="SUPFAM" id="SSF81606">
    <property type="entry name" value="PP2C-like"/>
    <property type="match status" value="1"/>
</dbReference>
<keyword evidence="6" id="KW-1185">Reference proteome</keyword>
<dbReference type="PANTHER" id="PTHR43156">
    <property type="entry name" value="STAGE II SPORULATION PROTEIN E-RELATED"/>
    <property type="match status" value="1"/>
</dbReference>
<dbReference type="AlphaFoldDB" id="A0A1T3NM00"/>
<dbReference type="SMART" id="SM00331">
    <property type="entry name" value="PP2C_SIG"/>
    <property type="match status" value="1"/>
</dbReference>
<dbReference type="InterPro" id="IPR011006">
    <property type="entry name" value="CheY-like_superfamily"/>
</dbReference>
<dbReference type="SUPFAM" id="SSF55785">
    <property type="entry name" value="PYP-like sensor domain (PAS domain)"/>
    <property type="match status" value="1"/>
</dbReference>
<proteinExistence type="predicted"/>
<protein>
    <submittedName>
        <fullName evidence="5">Antitermination regulator</fullName>
    </submittedName>
</protein>